<keyword evidence="1" id="KW-0812">Transmembrane</keyword>
<dbReference type="OrthoDB" id="1851050at2"/>
<dbReference type="PANTHER" id="PTHR40572:SF1">
    <property type="entry name" value="PROTEIN BAX"/>
    <property type="match status" value="1"/>
</dbReference>
<accession>A0A1C0A8Z2</accession>
<reference evidence="4" key="1">
    <citation type="submission" date="2016-07" db="EMBL/GenBank/DDBJ databases">
        <authorList>
            <person name="Florea S."/>
            <person name="Webb J.S."/>
            <person name="Jaromczyk J."/>
            <person name="Schardl C.L."/>
        </authorList>
    </citation>
    <scope>NUCLEOTIDE SEQUENCE [LARGE SCALE GENOMIC DNA]</scope>
    <source>
        <strain evidence="4">Z6</strain>
    </source>
</reference>
<dbReference type="RefSeq" id="WP_068718752.1">
    <property type="nucleotide sequence ID" value="NZ_LWDV01000009.1"/>
</dbReference>
<dbReference type="InterPro" id="IPR053195">
    <property type="entry name" value="Bax-like"/>
</dbReference>
<dbReference type="Proteomes" id="UP000093514">
    <property type="component" value="Unassembled WGS sequence"/>
</dbReference>
<organism evidence="3 4">
    <name type="scientific">Orenia metallireducens</name>
    <dbReference type="NCBI Taxonomy" id="1413210"/>
    <lineage>
        <taxon>Bacteria</taxon>
        <taxon>Bacillati</taxon>
        <taxon>Bacillota</taxon>
        <taxon>Clostridia</taxon>
        <taxon>Halanaerobiales</taxon>
        <taxon>Halobacteroidaceae</taxon>
        <taxon>Orenia</taxon>
    </lineage>
</organism>
<feature type="transmembrane region" description="Helical" evidence="1">
    <location>
        <begin position="7"/>
        <end position="25"/>
    </location>
</feature>
<dbReference type="Gene3D" id="1.10.530.10">
    <property type="match status" value="1"/>
</dbReference>
<name>A0A1C0A8Z2_9FIRM</name>
<evidence type="ECO:0000313" key="4">
    <source>
        <dbReference type="Proteomes" id="UP000093514"/>
    </source>
</evidence>
<dbReference type="Pfam" id="PF01832">
    <property type="entry name" value="Glucosaminidase"/>
    <property type="match status" value="1"/>
</dbReference>
<evidence type="ECO:0000256" key="1">
    <source>
        <dbReference type="SAM" id="Phobius"/>
    </source>
</evidence>
<dbReference type="EMBL" id="LWDV01000009">
    <property type="protein sequence ID" value="OCL26680.1"/>
    <property type="molecule type" value="Genomic_DNA"/>
</dbReference>
<evidence type="ECO:0000313" key="3">
    <source>
        <dbReference type="EMBL" id="OCL26680.1"/>
    </source>
</evidence>
<dbReference type="InterPro" id="IPR002901">
    <property type="entry name" value="MGlyc_endo_b_GlcNAc-like_dom"/>
</dbReference>
<proteinExistence type="predicted"/>
<gene>
    <name evidence="3" type="ORF">U472_11945</name>
</gene>
<comment type="caution">
    <text evidence="3">The sequence shown here is derived from an EMBL/GenBank/DDBJ whole genome shotgun (WGS) entry which is preliminary data.</text>
</comment>
<keyword evidence="1" id="KW-1133">Transmembrane helix</keyword>
<evidence type="ECO:0000259" key="2">
    <source>
        <dbReference type="Pfam" id="PF01832"/>
    </source>
</evidence>
<keyword evidence="4" id="KW-1185">Reference proteome</keyword>
<feature type="domain" description="Mannosyl-glycoprotein endo-beta-N-acetylglucosamidase-like" evidence="2">
    <location>
        <begin position="191"/>
        <end position="320"/>
    </location>
</feature>
<dbReference type="AlphaFoldDB" id="A0A1C0A8Z2"/>
<dbReference type="PANTHER" id="PTHR40572">
    <property type="entry name" value="PROTEIN BAX"/>
    <property type="match status" value="1"/>
</dbReference>
<sequence>MNKPKFKVIFLLVIMIFLAMMGYFWTSLFNSKEVNLKQDDSTGEALVSEEEAEPITEEAQEVQEVEQNSFTNIAYDSYKDWERLLEEYNYNINQELVEIPRVKVEKFPEDIGEISDVAKKKKIFLSIILIGAYHVNQDLIEDRRRLQSIAKQYSISDKIGLEDEEWLNQLKKEYSVKSDDLQESLDLLLVKVDIIPLSLVLAQAACESGWGTSRFTRVANNIFGEWTFSKMVAGVVPKDRPVNATYKIRKFDTIEESIKSYINNLNSHYAYEELWKIRANLREREERLDSLKLAEGLLNYSQRRELYIDELRDIIKYNNLQKLDSLLEE</sequence>
<protein>
    <recommendedName>
        <fullName evidence="2">Mannosyl-glycoprotein endo-beta-N-acetylglucosamidase-like domain-containing protein</fullName>
    </recommendedName>
</protein>
<keyword evidence="1" id="KW-0472">Membrane</keyword>
<dbReference type="GO" id="GO:0004040">
    <property type="term" value="F:amidase activity"/>
    <property type="evidence" value="ECO:0007669"/>
    <property type="project" value="InterPro"/>
</dbReference>
<reference evidence="3 4" key="2">
    <citation type="submission" date="2016-08" db="EMBL/GenBank/DDBJ databases">
        <title>Orenia metallireducens sp. nov. strain Z6, a Novel Metal-reducing Firmicute from the Deep Subsurface.</title>
        <authorList>
            <person name="Maxim B.I."/>
            <person name="Kenneth K."/>
            <person name="Flynn T.M."/>
            <person name="Oloughlin E.J."/>
            <person name="Locke R.A."/>
            <person name="Weber J.R."/>
            <person name="Egan S.M."/>
            <person name="Mackie R.I."/>
            <person name="Cann I.K."/>
        </authorList>
    </citation>
    <scope>NUCLEOTIDE SEQUENCE [LARGE SCALE GENOMIC DNA]</scope>
    <source>
        <strain evidence="3 4">Z6</strain>
    </source>
</reference>